<sequence>MRNQTLLLCVSRIVLLMIVAAMATGGPPRRYSPPPTSGLGISGEASRDTPLPRTAPLPAGTDVVAWARANAGRADIPERTLRAYANAEIAQRRSNPGCGLSWVTLAGIGSVESNHATYRGADLDDAGRVDPPIIGIALDGSGGTAAIGDSDGGRLDGDSGGDRAVGPMQFLPSTWVTYGADGNGDGVRDPQQIDDAVLGAAKYLCSGGRDTTSGSGWWSGVLAYNASEDYAREVWTAADSYATGGRPVES</sequence>
<evidence type="ECO:0000259" key="2">
    <source>
        <dbReference type="Pfam" id="PF13406"/>
    </source>
</evidence>
<proteinExistence type="predicted"/>
<reference evidence="3 4" key="1">
    <citation type="submission" date="2019-02" db="EMBL/GenBank/DDBJ databases">
        <title>Sequencing the genomes of 1000 actinobacteria strains.</title>
        <authorList>
            <person name="Klenk H.-P."/>
        </authorList>
    </citation>
    <scope>NUCLEOTIDE SEQUENCE [LARGE SCALE GENOMIC DNA]</scope>
    <source>
        <strain evidence="3 4">DSM 45779</strain>
    </source>
</reference>
<feature type="domain" description="Transglycosylase SLT" evidence="2">
    <location>
        <begin position="164"/>
        <end position="208"/>
    </location>
</feature>
<dbReference type="Gene3D" id="1.10.530.10">
    <property type="match status" value="1"/>
</dbReference>
<comment type="caution">
    <text evidence="3">The sequence shown here is derived from an EMBL/GenBank/DDBJ whole genome shotgun (WGS) entry which is preliminary data.</text>
</comment>
<dbReference type="InterPro" id="IPR043426">
    <property type="entry name" value="MltB-like"/>
</dbReference>
<dbReference type="GO" id="GO:0008933">
    <property type="term" value="F:peptidoglycan lytic transglycosylase activity"/>
    <property type="evidence" value="ECO:0007669"/>
    <property type="project" value="TreeGrafter"/>
</dbReference>
<feature type="region of interest" description="Disordered" evidence="1">
    <location>
        <begin position="26"/>
        <end position="57"/>
    </location>
</feature>
<evidence type="ECO:0000256" key="1">
    <source>
        <dbReference type="SAM" id="MobiDB-lite"/>
    </source>
</evidence>
<keyword evidence="4" id="KW-1185">Reference proteome</keyword>
<dbReference type="PANTHER" id="PTHR30163">
    <property type="entry name" value="MEMBRANE-BOUND LYTIC MUREIN TRANSGLYCOSYLASE B"/>
    <property type="match status" value="1"/>
</dbReference>
<dbReference type="GO" id="GO:0009253">
    <property type="term" value="P:peptidoglycan catabolic process"/>
    <property type="evidence" value="ECO:0007669"/>
    <property type="project" value="TreeGrafter"/>
</dbReference>
<dbReference type="EMBL" id="SHKL01000001">
    <property type="protein sequence ID" value="RZT83933.1"/>
    <property type="molecule type" value="Genomic_DNA"/>
</dbReference>
<dbReference type="AlphaFoldDB" id="A0A4Q7UV48"/>
<dbReference type="Proteomes" id="UP000291591">
    <property type="component" value="Unassembled WGS sequence"/>
</dbReference>
<protein>
    <submittedName>
        <fullName evidence="3">Transglycosylase protein with SLT domain</fullName>
    </submittedName>
</protein>
<evidence type="ECO:0000313" key="4">
    <source>
        <dbReference type="Proteomes" id="UP000291591"/>
    </source>
</evidence>
<organism evidence="3 4">
    <name type="scientific">Pseudonocardia sediminis</name>
    <dbReference type="NCBI Taxonomy" id="1397368"/>
    <lineage>
        <taxon>Bacteria</taxon>
        <taxon>Bacillati</taxon>
        <taxon>Actinomycetota</taxon>
        <taxon>Actinomycetes</taxon>
        <taxon>Pseudonocardiales</taxon>
        <taxon>Pseudonocardiaceae</taxon>
        <taxon>Pseudonocardia</taxon>
    </lineage>
</organism>
<dbReference type="PANTHER" id="PTHR30163:SF8">
    <property type="entry name" value="LYTIC MUREIN TRANSGLYCOSYLASE"/>
    <property type="match status" value="1"/>
</dbReference>
<gene>
    <name evidence="3" type="ORF">EV383_0761</name>
</gene>
<dbReference type="InterPro" id="IPR031304">
    <property type="entry name" value="SLT_2"/>
</dbReference>
<dbReference type="CDD" id="cd13399">
    <property type="entry name" value="Slt35-like"/>
    <property type="match status" value="1"/>
</dbReference>
<name>A0A4Q7UV48_PSEST</name>
<evidence type="ECO:0000313" key="3">
    <source>
        <dbReference type="EMBL" id="RZT83933.1"/>
    </source>
</evidence>
<dbReference type="SUPFAM" id="SSF53955">
    <property type="entry name" value="Lysozyme-like"/>
    <property type="match status" value="1"/>
</dbReference>
<dbReference type="Pfam" id="PF13406">
    <property type="entry name" value="SLT_2"/>
    <property type="match status" value="1"/>
</dbReference>
<dbReference type="RefSeq" id="WP_242622875.1">
    <property type="nucleotide sequence ID" value="NZ_SHKL01000001.1"/>
</dbReference>
<dbReference type="InterPro" id="IPR023346">
    <property type="entry name" value="Lysozyme-like_dom_sf"/>
</dbReference>
<accession>A0A4Q7UV48</accession>